<dbReference type="Proteomes" id="UP001501523">
    <property type="component" value="Unassembled WGS sequence"/>
</dbReference>
<accession>A0ABN1IU12</accession>
<proteinExistence type="predicted"/>
<evidence type="ECO:0000313" key="1">
    <source>
        <dbReference type="EMBL" id="GAA0721336.1"/>
    </source>
</evidence>
<protein>
    <submittedName>
        <fullName evidence="1">Uncharacterized protein</fullName>
    </submittedName>
</protein>
<gene>
    <name evidence="1" type="ORF">GCM10009105_31550</name>
</gene>
<name>A0ABN1IU12_9GAMM</name>
<comment type="caution">
    <text evidence="1">The sequence shown here is derived from an EMBL/GenBank/DDBJ whole genome shotgun (WGS) entry which is preliminary data.</text>
</comment>
<dbReference type="RefSeq" id="WP_343792855.1">
    <property type="nucleotide sequence ID" value="NZ_BAAAEU010000024.1"/>
</dbReference>
<evidence type="ECO:0000313" key="2">
    <source>
        <dbReference type="Proteomes" id="UP001501523"/>
    </source>
</evidence>
<organism evidence="1 2">
    <name type="scientific">Dokdonella soli</name>
    <dbReference type="NCBI Taxonomy" id="529810"/>
    <lineage>
        <taxon>Bacteria</taxon>
        <taxon>Pseudomonadati</taxon>
        <taxon>Pseudomonadota</taxon>
        <taxon>Gammaproteobacteria</taxon>
        <taxon>Lysobacterales</taxon>
        <taxon>Rhodanobacteraceae</taxon>
        <taxon>Dokdonella</taxon>
    </lineage>
</organism>
<sequence>MPVPVNTVRRVRDLTISYFYADMKDHNGDQEVLKISRKRVGRIESACIPRRDLWRVLDTDWQARQVPKICEQLYGMVTKPGCINVMHAIEEGIEDLHRYPPTSMGSLTQELEAMARDGIIISKNGTPLNA</sequence>
<reference evidence="1 2" key="1">
    <citation type="journal article" date="2019" name="Int. J. Syst. Evol. Microbiol.">
        <title>The Global Catalogue of Microorganisms (GCM) 10K type strain sequencing project: providing services to taxonomists for standard genome sequencing and annotation.</title>
        <authorList>
            <consortium name="The Broad Institute Genomics Platform"/>
            <consortium name="The Broad Institute Genome Sequencing Center for Infectious Disease"/>
            <person name="Wu L."/>
            <person name="Ma J."/>
        </authorList>
    </citation>
    <scope>NUCLEOTIDE SEQUENCE [LARGE SCALE GENOMIC DNA]</scope>
    <source>
        <strain evidence="1 2">JCM 15421</strain>
    </source>
</reference>
<dbReference type="EMBL" id="BAAAEU010000024">
    <property type="protein sequence ID" value="GAA0721336.1"/>
    <property type="molecule type" value="Genomic_DNA"/>
</dbReference>
<keyword evidence="2" id="KW-1185">Reference proteome</keyword>